<evidence type="ECO:0000313" key="4">
    <source>
        <dbReference type="EMBL" id="CAF4965335.1"/>
    </source>
</evidence>
<evidence type="ECO:0000313" key="5">
    <source>
        <dbReference type="Proteomes" id="UP000681720"/>
    </source>
</evidence>
<keyword evidence="1" id="KW-1133">Transmembrane helix</keyword>
<dbReference type="AlphaFoldDB" id="A0A8S3CYV8"/>
<gene>
    <name evidence="2" type="ORF">BYL167_LOCUS18009</name>
    <name evidence="4" type="ORF">GIL414_LOCUS55099</name>
    <name evidence="3" type="ORF">SMN809_LOCUS28591</name>
</gene>
<dbReference type="Proteomes" id="UP000681720">
    <property type="component" value="Unassembled WGS sequence"/>
</dbReference>
<dbReference type="EMBL" id="CAJOBJ010194778">
    <property type="protein sequence ID" value="CAF4965335.1"/>
    <property type="molecule type" value="Genomic_DNA"/>
</dbReference>
<accession>A0A8S3CYV8</accession>
<evidence type="ECO:0000256" key="1">
    <source>
        <dbReference type="SAM" id="Phobius"/>
    </source>
</evidence>
<feature type="transmembrane region" description="Helical" evidence="1">
    <location>
        <begin position="55"/>
        <end position="84"/>
    </location>
</feature>
<name>A0A8S3CYV8_9BILA</name>
<dbReference type="Proteomes" id="UP000681967">
    <property type="component" value="Unassembled WGS sequence"/>
</dbReference>
<dbReference type="Proteomes" id="UP000676336">
    <property type="component" value="Unassembled WGS sequence"/>
</dbReference>
<evidence type="ECO:0000313" key="2">
    <source>
        <dbReference type="EMBL" id="CAF4079935.1"/>
    </source>
</evidence>
<keyword evidence="1" id="KW-0472">Membrane</keyword>
<proteinExistence type="predicted"/>
<feature type="transmembrane region" description="Helical" evidence="1">
    <location>
        <begin position="12"/>
        <end position="34"/>
    </location>
</feature>
<sequence length="154" mass="16958">MKPIDLLWKSSWPYVIANIIAVVLLLLSIVLIALKIAFVAKAGVVNTNSTYNSAVGIWCGSVIILPAITILVVTTIFAIIALSINASRVQLSVQYNLFSISGFDLPKLAAAELVMSIVAFLLCIALIFVFSLAYRRISRMLRQQFQHPNLIQRP</sequence>
<reference evidence="4" key="1">
    <citation type="submission" date="2021-02" db="EMBL/GenBank/DDBJ databases">
        <authorList>
            <person name="Nowell W R."/>
        </authorList>
    </citation>
    <scope>NUCLEOTIDE SEQUENCE</scope>
</reference>
<protein>
    <submittedName>
        <fullName evidence="4">Uncharacterized protein</fullName>
    </submittedName>
</protein>
<keyword evidence="1" id="KW-0812">Transmembrane</keyword>
<feature type="transmembrane region" description="Helical" evidence="1">
    <location>
        <begin position="113"/>
        <end position="134"/>
    </location>
</feature>
<dbReference type="EMBL" id="CAJOBH010007291">
    <property type="protein sequence ID" value="CAF4079935.1"/>
    <property type="molecule type" value="Genomic_DNA"/>
</dbReference>
<dbReference type="EMBL" id="CAJOBI010048214">
    <property type="protein sequence ID" value="CAF4358586.1"/>
    <property type="molecule type" value="Genomic_DNA"/>
</dbReference>
<comment type="caution">
    <text evidence="4">The sequence shown here is derived from an EMBL/GenBank/DDBJ whole genome shotgun (WGS) entry which is preliminary data.</text>
</comment>
<evidence type="ECO:0000313" key="3">
    <source>
        <dbReference type="EMBL" id="CAF4358586.1"/>
    </source>
</evidence>
<organism evidence="4 5">
    <name type="scientific">Rotaria magnacalcarata</name>
    <dbReference type="NCBI Taxonomy" id="392030"/>
    <lineage>
        <taxon>Eukaryota</taxon>
        <taxon>Metazoa</taxon>
        <taxon>Spiralia</taxon>
        <taxon>Gnathifera</taxon>
        <taxon>Rotifera</taxon>
        <taxon>Eurotatoria</taxon>
        <taxon>Bdelloidea</taxon>
        <taxon>Philodinida</taxon>
        <taxon>Philodinidae</taxon>
        <taxon>Rotaria</taxon>
    </lineage>
</organism>